<dbReference type="EnsemblProtists" id="EKX34082">
    <property type="protein sequence ID" value="EKX34082"/>
    <property type="gene ID" value="GUITHDRAFT_119751"/>
</dbReference>
<reference evidence="4" key="2">
    <citation type="submission" date="2012-11" db="EMBL/GenBank/DDBJ databases">
        <authorList>
            <person name="Kuo A."/>
            <person name="Curtis B.A."/>
            <person name="Tanifuji G."/>
            <person name="Burki F."/>
            <person name="Gruber A."/>
            <person name="Irimia M."/>
            <person name="Maruyama S."/>
            <person name="Arias M.C."/>
            <person name="Ball S.G."/>
            <person name="Gile G.H."/>
            <person name="Hirakawa Y."/>
            <person name="Hopkins J.F."/>
            <person name="Rensing S.A."/>
            <person name="Schmutz J."/>
            <person name="Symeonidi A."/>
            <person name="Elias M."/>
            <person name="Eveleigh R.J."/>
            <person name="Herman E.K."/>
            <person name="Klute M.J."/>
            <person name="Nakayama T."/>
            <person name="Obornik M."/>
            <person name="Reyes-Prieto A."/>
            <person name="Armbrust E.V."/>
            <person name="Aves S.J."/>
            <person name="Beiko R.G."/>
            <person name="Coutinho P."/>
            <person name="Dacks J.B."/>
            <person name="Durnford D.G."/>
            <person name="Fast N.M."/>
            <person name="Green B.R."/>
            <person name="Grisdale C."/>
            <person name="Hempe F."/>
            <person name="Henrissat B."/>
            <person name="Hoppner M.P."/>
            <person name="Ishida K.-I."/>
            <person name="Kim E."/>
            <person name="Koreny L."/>
            <person name="Kroth P.G."/>
            <person name="Liu Y."/>
            <person name="Malik S.-B."/>
            <person name="Maier U.G."/>
            <person name="McRose D."/>
            <person name="Mock T."/>
            <person name="Neilson J.A."/>
            <person name="Onodera N.T."/>
            <person name="Poole A.M."/>
            <person name="Pritham E.J."/>
            <person name="Richards T.A."/>
            <person name="Rocap G."/>
            <person name="Roy S.W."/>
            <person name="Sarai C."/>
            <person name="Schaack S."/>
            <person name="Shirato S."/>
            <person name="Slamovits C.H."/>
            <person name="Spencer D.F."/>
            <person name="Suzuki S."/>
            <person name="Worden A.Z."/>
            <person name="Zauner S."/>
            <person name="Barry K."/>
            <person name="Bell C."/>
            <person name="Bharti A.K."/>
            <person name="Crow J.A."/>
            <person name="Grimwood J."/>
            <person name="Kramer R."/>
            <person name="Lindquist E."/>
            <person name="Lucas S."/>
            <person name="Salamov A."/>
            <person name="McFadden G.I."/>
            <person name="Lane C.E."/>
            <person name="Keeling P.J."/>
            <person name="Gray M.W."/>
            <person name="Grigoriev I.V."/>
            <person name="Archibald J.M."/>
        </authorList>
    </citation>
    <scope>NUCLEOTIDE SEQUENCE</scope>
    <source>
        <strain evidence="4">CCMP2712</strain>
    </source>
</reference>
<dbReference type="PaxDb" id="55529-EKX34082"/>
<evidence type="ECO:0000259" key="1">
    <source>
        <dbReference type="Pfam" id="PF02825"/>
    </source>
</evidence>
<dbReference type="InterPro" id="IPR037197">
    <property type="entry name" value="WWE_dom_sf"/>
</dbReference>
<feature type="domain" description="WWE" evidence="1">
    <location>
        <begin position="49"/>
        <end position="98"/>
    </location>
</feature>
<dbReference type="SUPFAM" id="SSF117839">
    <property type="entry name" value="WWE domain"/>
    <property type="match status" value="1"/>
</dbReference>
<dbReference type="RefSeq" id="XP_005821062.1">
    <property type="nucleotide sequence ID" value="XM_005821005.1"/>
</dbReference>
<dbReference type="HOGENOM" id="CLU_2282816_0_0_1"/>
<organism evidence="2">
    <name type="scientific">Guillardia theta (strain CCMP2712)</name>
    <name type="common">Cryptophyte</name>
    <dbReference type="NCBI Taxonomy" id="905079"/>
    <lineage>
        <taxon>Eukaryota</taxon>
        <taxon>Cryptophyceae</taxon>
        <taxon>Pyrenomonadales</taxon>
        <taxon>Geminigeraceae</taxon>
        <taxon>Guillardia</taxon>
    </lineage>
</organism>
<gene>
    <name evidence="2" type="ORF">GUITHDRAFT_119751</name>
</gene>
<dbReference type="AlphaFoldDB" id="L1IDA1"/>
<dbReference type="Proteomes" id="UP000011087">
    <property type="component" value="Unassembled WGS sequence"/>
</dbReference>
<evidence type="ECO:0000313" key="3">
    <source>
        <dbReference type="EnsemblProtists" id="EKX34082"/>
    </source>
</evidence>
<evidence type="ECO:0000313" key="4">
    <source>
        <dbReference type="Proteomes" id="UP000011087"/>
    </source>
</evidence>
<dbReference type="KEGG" id="gtt:GUITHDRAFT_119751"/>
<sequence length="102" mass="12051">MEFSKRKGGWSSRRSGMIKHKALELKEKEGTCKAVEYLERFYDCICKGDMKQVEAIEQAQQENKDVCLFTASNHVEYEFNIKEMFQRNRRTGTVRPIRKVIL</sequence>
<proteinExistence type="predicted"/>
<dbReference type="Pfam" id="PF02825">
    <property type="entry name" value="WWE"/>
    <property type="match status" value="1"/>
</dbReference>
<dbReference type="Gene3D" id="3.30.720.50">
    <property type="match status" value="1"/>
</dbReference>
<accession>L1IDA1</accession>
<dbReference type="GeneID" id="17290820"/>
<protein>
    <recommendedName>
        <fullName evidence="1">WWE domain-containing protein</fullName>
    </recommendedName>
</protein>
<dbReference type="InterPro" id="IPR004170">
    <property type="entry name" value="WWE_dom"/>
</dbReference>
<reference evidence="2 4" key="1">
    <citation type="journal article" date="2012" name="Nature">
        <title>Algal genomes reveal evolutionary mosaicism and the fate of nucleomorphs.</title>
        <authorList>
            <consortium name="DOE Joint Genome Institute"/>
            <person name="Curtis B.A."/>
            <person name="Tanifuji G."/>
            <person name="Burki F."/>
            <person name="Gruber A."/>
            <person name="Irimia M."/>
            <person name="Maruyama S."/>
            <person name="Arias M.C."/>
            <person name="Ball S.G."/>
            <person name="Gile G.H."/>
            <person name="Hirakawa Y."/>
            <person name="Hopkins J.F."/>
            <person name="Kuo A."/>
            <person name="Rensing S.A."/>
            <person name="Schmutz J."/>
            <person name="Symeonidi A."/>
            <person name="Elias M."/>
            <person name="Eveleigh R.J."/>
            <person name="Herman E.K."/>
            <person name="Klute M.J."/>
            <person name="Nakayama T."/>
            <person name="Obornik M."/>
            <person name="Reyes-Prieto A."/>
            <person name="Armbrust E.V."/>
            <person name="Aves S.J."/>
            <person name="Beiko R.G."/>
            <person name="Coutinho P."/>
            <person name="Dacks J.B."/>
            <person name="Durnford D.G."/>
            <person name="Fast N.M."/>
            <person name="Green B.R."/>
            <person name="Grisdale C.J."/>
            <person name="Hempel F."/>
            <person name="Henrissat B."/>
            <person name="Hoppner M.P."/>
            <person name="Ishida K."/>
            <person name="Kim E."/>
            <person name="Koreny L."/>
            <person name="Kroth P.G."/>
            <person name="Liu Y."/>
            <person name="Malik S.B."/>
            <person name="Maier U.G."/>
            <person name="McRose D."/>
            <person name="Mock T."/>
            <person name="Neilson J.A."/>
            <person name="Onodera N.T."/>
            <person name="Poole A.M."/>
            <person name="Pritham E.J."/>
            <person name="Richards T.A."/>
            <person name="Rocap G."/>
            <person name="Roy S.W."/>
            <person name="Sarai C."/>
            <person name="Schaack S."/>
            <person name="Shirato S."/>
            <person name="Slamovits C.H."/>
            <person name="Spencer D.F."/>
            <person name="Suzuki S."/>
            <person name="Worden A.Z."/>
            <person name="Zauner S."/>
            <person name="Barry K."/>
            <person name="Bell C."/>
            <person name="Bharti A.K."/>
            <person name="Crow J.A."/>
            <person name="Grimwood J."/>
            <person name="Kramer R."/>
            <person name="Lindquist E."/>
            <person name="Lucas S."/>
            <person name="Salamov A."/>
            <person name="McFadden G.I."/>
            <person name="Lane C.E."/>
            <person name="Keeling P.J."/>
            <person name="Gray M.W."/>
            <person name="Grigoriev I.V."/>
            <person name="Archibald J.M."/>
        </authorList>
    </citation>
    <scope>NUCLEOTIDE SEQUENCE</scope>
    <source>
        <strain evidence="2 4">CCMP2712</strain>
    </source>
</reference>
<dbReference type="EMBL" id="JH993120">
    <property type="protein sequence ID" value="EKX34082.1"/>
    <property type="molecule type" value="Genomic_DNA"/>
</dbReference>
<reference evidence="3" key="3">
    <citation type="submission" date="2016-03" db="UniProtKB">
        <authorList>
            <consortium name="EnsemblProtists"/>
        </authorList>
    </citation>
    <scope>IDENTIFICATION</scope>
</reference>
<keyword evidence="4" id="KW-1185">Reference proteome</keyword>
<evidence type="ECO:0000313" key="2">
    <source>
        <dbReference type="EMBL" id="EKX34082.1"/>
    </source>
</evidence>
<name>L1IDA1_GUITC</name>